<dbReference type="RefSeq" id="WP_378419061.1">
    <property type="nucleotide sequence ID" value="NZ_JBHSFO010000012.1"/>
</dbReference>
<accession>A0ABV9FY21</accession>
<dbReference type="InterPro" id="IPR024498">
    <property type="entry name" value="DUF2786"/>
</dbReference>
<organism evidence="4 5">
    <name type="scientific">Rhodococcus kronopolitis</name>
    <dbReference type="NCBI Taxonomy" id="1460226"/>
    <lineage>
        <taxon>Bacteria</taxon>
        <taxon>Bacillati</taxon>
        <taxon>Actinomycetota</taxon>
        <taxon>Actinomycetes</taxon>
        <taxon>Mycobacteriales</taxon>
        <taxon>Nocardiaceae</taxon>
        <taxon>Rhodococcus</taxon>
    </lineage>
</organism>
<dbReference type="Proteomes" id="UP001595914">
    <property type="component" value="Unassembled WGS sequence"/>
</dbReference>
<evidence type="ECO:0000259" key="2">
    <source>
        <dbReference type="Pfam" id="PF10979"/>
    </source>
</evidence>
<proteinExistence type="predicted"/>
<feature type="region of interest" description="Disordered" evidence="1">
    <location>
        <begin position="367"/>
        <end position="386"/>
    </location>
</feature>
<name>A0ABV9FY21_9NOCA</name>
<feature type="domain" description="DUF2786" evidence="2">
    <location>
        <begin position="156"/>
        <end position="194"/>
    </location>
</feature>
<sequence length="386" mass="41292">MSNDGQPADEALALLAAITDAYERGWQPADLPHLTRRGDESPPELAAAAVLYQARVARAAERAPAHWNGQLDAVAEQYPAQARLAAQVPVPDPRGAAFAAALVAGRAGFLGYQLTELAAEWNRLPRWTLLTAPPSQWPADAAEAGNPTVETDADPKMLNRVRGLLAKAERTDFDQEAEAFTAKAQELMTRYAIDAALLRSRAHQGPTNIRSHRVHLDNPYIKEKVHLLTAIGEANRVRAVWFDDLAIATVVGTPADLAQVDLLFTSLLVQANRTLQSSAGQGRAGARTTAFRKAFLAGFAGRIGQRLREAEARATESAAAAESMAVGDLLPILATTAAAVDTEFERLFPGTRRARARSVDAAGWHAGRAAADDASLSPGARRVGRK</sequence>
<dbReference type="Pfam" id="PF10979">
    <property type="entry name" value="DUF2786"/>
    <property type="match status" value="1"/>
</dbReference>
<gene>
    <name evidence="4" type="ORF">ACFO6S_17230</name>
</gene>
<dbReference type="Pfam" id="PF23771">
    <property type="entry name" value="DUF7168"/>
    <property type="match status" value="1"/>
</dbReference>
<feature type="domain" description="DUF7168" evidence="3">
    <location>
        <begin position="225"/>
        <end position="323"/>
    </location>
</feature>
<evidence type="ECO:0000256" key="1">
    <source>
        <dbReference type="SAM" id="MobiDB-lite"/>
    </source>
</evidence>
<protein>
    <submittedName>
        <fullName evidence="4">DUF2786 domain-containing protein</fullName>
    </submittedName>
</protein>
<keyword evidence="5" id="KW-1185">Reference proteome</keyword>
<reference evidence="5" key="1">
    <citation type="journal article" date="2019" name="Int. J. Syst. Evol. Microbiol.">
        <title>The Global Catalogue of Microorganisms (GCM) 10K type strain sequencing project: providing services to taxonomists for standard genome sequencing and annotation.</title>
        <authorList>
            <consortium name="The Broad Institute Genomics Platform"/>
            <consortium name="The Broad Institute Genome Sequencing Center for Infectious Disease"/>
            <person name="Wu L."/>
            <person name="Ma J."/>
        </authorList>
    </citation>
    <scope>NUCLEOTIDE SEQUENCE [LARGE SCALE GENOMIC DNA]</scope>
    <source>
        <strain evidence="5">CCUG 54520</strain>
    </source>
</reference>
<evidence type="ECO:0000259" key="3">
    <source>
        <dbReference type="Pfam" id="PF23771"/>
    </source>
</evidence>
<dbReference type="InterPro" id="IPR055592">
    <property type="entry name" value="DUF7168"/>
</dbReference>
<dbReference type="EMBL" id="JBHSFO010000012">
    <property type="protein sequence ID" value="MFC4605446.1"/>
    <property type="molecule type" value="Genomic_DNA"/>
</dbReference>
<evidence type="ECO:0000313" key="4">
    <source>
        <dbReference type="EMBL" id="MFC4605446.1"/>
    </source>
</evidence>
<evidence type="ECO:0000313" key="5">
    <source>
        <dbReference type="Proteomes" id="UP001595914"/>
    </source>
</evidence>
<comment type="caution">
    <text evidence="4">The sequence shown here is derived from an EMBL/GenBank/DDBJ whole genome shotgun (WGS) entry which is preliminary data.</text>
</comment>